<dbReference type="GO" id="GO:0016226">
    <property type="term" value="P:iron-sulfur cluster assembly"/>
    <property type="evidence" value="ECO:0007669"/>
    <property type="project" value="InterPro"/>
</dbReference>
<dbReference type="InterPro" id="IPR016092">
    <property type="entry name" value="ATAP"/>
</dbReference>
<dbReference type="EMBL" id="JAGTXO010000007">
    <property type="protein sequence ID" value="KAG8466939.1"/>
    <property type="molecule type" value="Genomic_DNA"/>
</dbReference>
<gene>
    <name evidence="3" type="ORF">KFE25_008318</name>
</gene>
<feature type="domain" description="Core" evidence="2">
    <location>
        <begin position="22"/>
        <end position="122"/>
    </location>
</feature>
<dbReference type="PROSITE" id="PS01152">
    <property type="entry name" value="HESB"/>
    <property type="match status" value="1"/>
</dbReference>
<dbReference type="PANTHER" id="PTHR10072:SF41">
    <property type="entry name" value="IRON-SULFUR CLUSTER ASSEMBLY 1 HOMOLOG, MITOCHONDRIAL"/>
    <property type="match status" value="1"/>
</dbReference>
<dbReference type="NCBIfam" id="TIGR00049">
    <property type="entry name" value="iron-sulfur cluster assembly accessory protein"/>
    <property type="match status" value="1"/>
</dbReference>
<protein>
    <recommendedName>
        <fullName evidence="2">Core domain-containing protein</fullName>
    </recommendedName>
</protein>
<dbReference type="AlphaFoldDB" id="A0A8J5XUU4"/>
<dbReference type="InterPro" id="IPR000361">
    <property type="entry name" value="ATAP_core_dom"/>
</dbReference>
<dbReference type="Gene3D" id="2.60.300.12">
    <property type="entry name" value="HesB-like domain"/>
    <property type="match status" value="1"/>
</dbReference>
<evidence type="ECO:0000256" key="1">
    <source>
        <dbReference type="ARBA" id="ARBA00006718"/>
    </source>
</evidence>
<dbReference type="InterPro" id="IPR035903">
    <property type="entry name" value="HesB-like_dom_sf"/>
</dbReference>
<dbReference type="GO" id="GO:0051537">
    <property type="term" value="F:2 iron, 2 sulfur cluster binding"/>
    <property type="evidence" value="ECO:0007669"/>
    <property type="project" value="TreeGrafter"/>
</dbReference>
<accession>A0A8J5XUU4</accession>
<keyword evidence="4" id="KW-1185">Reference proteome</keyword>
<reference evidence="3" key="1">
    <citation type="submission" date="2021-05" db="EMBL/GenBank/DDBJ databases">
        <title>The genome of the haptophyte Pavlova lutheri (Diacronema luteri, Pavlovales) - a model for lipid biosynthesis in eukaryotic algae.</title>
        <authorList>
            <person name="Hulatt C.J."/>
            <person name="Posewitz M.C."/>
        </authorList>
    </citation>
    <scope>NUCLEOTIDE SEQUENCE</scope>
    <source>
        <strain evidence="3">NIVA-4/92</strain>
    </source>
</reference>
<dbReference type="OrthoDB" id="333486at2759"/>
<dbReference type="InterPro" id="IPR017870">
    <property type="entry name" value="FeS_cluster_insertion_CS"/>
</dbReference>
<dbReference type="OMA" id="LYIYGMQ"/>
<dbReference type="PANTHER" id="PTHR10072">
    <property type="entry name" value="IRON-SULFUR CLUSTER ASSEMBLY PROTEIN"/>
    <property type="match status" value="1"/>
</dbReference>
<evidence type="ECO:0000313" key="4">
    <source>
        <dbReference type="Proteomes" id="UP000751190"/>
    </source>
</evidence>
<organism evidence="3 4">
    <name type="scientific">Diacronema lutheri</name>
    <name type="common">Unicellular marine alga</name>
    <name type="synonym">Monochrysis lutheri</name>
    <dbReference type="NCBI Taxonomy" id="2081491"/>
    <lineage>
        <taxon>Eukaryota</taxon>
        <taxon>Haptista</taxon>
        <taxon>Haptophyta</taxon>
        <taxon>Pavlovophyceae</taxon>
        <taxon>Pavlovales</taxon>
        <taxon>Pavlovaceae</taxon>
        <taxon>Diacronema</taxon>
    </lineage>
</organism>
<evidence type="ECO:0000313" key="3">
    <source>
        <dbReference type="EMBL" id="KAG8466939.1"/>
    </source>
</evidence>
<dbReference type="FunFam" id="2.60.300.12:FF:000001">
    <property type="entry name" value="Iron-binding protein IscA"/>
    <property type="match status" value="1"/>
</dbReference>
<evidence type="ECO:0000259" key="2">
    <source>
        <dbReference type="Pfam" id="PF01521"/>
    </source>
</evidence>
<dbReference type="Pfam" id="PF01521">
    <property type="entry name" value="Fe-S_biosyn"/>
    <property type="match status" value="1"/>
</dbReference>
<name>A0A8J5XUU4_DIALT</name>
<comment type="similarity">
    <text evidence="1">Belongs to the HesB/IscA family.</text>
</comment>
<sequence>MAGRVVAGASRLSRLRERPALMKVTESAASRIRKLIEGHPGIQGVRVGIKSRGCNGMSYTMNYADRKAPTDEEVGEHGVRVFVEPKAVMHIVGTVMDYVEDDLSAEFVFHNPNATGTCGCGESFTTKEQAEQAA</sequence>
<comment type="caution">
    <text evidence="3">The sequence shown here is derived from an EMBL/GenBank/DDBJ whole genome shotgun (WGS) entry which is preliminary data.</text>
</comment>
<dbReference type="Proteomes" id="UP000751190">
    <property type="component" value="Unassembled WGS sequence"/>
</dbReference>
<dbReference type="SUPFAM" id="SSF89360">
    <property type="entry name" value="HesB-like domain"/>
    <property type="match status" value="1"/>
</dbReference>
<proteinExistence type="inferred from homology"/>
<dbReference type="InterPro" id="IPR050322">
    <property type="entry name" value="Fe-S_cluster_asmbl/transfer"/>
</dbReference>
<dbReference type="GO" id="GO:0005739">
    <property type="term" value="C:mitochondrion"/>
    <property type="evidence" value="ECO:0007669"/>
    <property type="project" value="TreeGrafter"/>
</dbReference>